<dbReference type="SUPFAM" id="SSF55890">
    <property type="entry name" value="Sporulation response regulatory protein Spo0B"/>
    <property type="match status" value="1"/>
</dbReference>
<accession>A0A096CUH5</accession>
<gene>
    <name evidence="6" type="ORF">Y919_07745</name>
</gene>
<protein>
    <recommendedName>
        <fullName evidence="5">SpoOB alpha-helical domain-containing protein</fullName>
    </recommendedName>
</protein>
<evidence type="ECO:0000256" key="4">
    <source>
        <dbReference type="SAM" id="Phobius"/>
    </source>
</evidence>
<dbReference type="GO" id="GO:0000155">
    <property type="term" value="F:phosphorelay sensor kinase activity"/>
    <property type="evidence" value="ECO:0007669"/>
    <property type="project" value="InterPro"/>
</dbReference>
<evidence type="ECO:0000313" key="6">
    <source>
        <dbReference type="EMBL" id="KGG80189.1"/>
    </source>
</evidence>
<keyword evidence="2" id="KW-0808">Transferase</keyword>
<evidence type="ECO:0000256" key="3">
    <source>
        <dbReference type="ARBA" id="ARBA00022777"/>
    </source>
</evidence>
<dbReference type="InterPro" id="IPR039506">
    <property type="entry name" value="SPOB_a"/>
</dbReference>
<feature type="transmembrane region" description="Helical" evidence="4">
    <location>
        <begin position="12"/>
        <end position="34"/>
    </location>
</feature>
<organism evidence="6 7">
    <name type="scientific">Caloranaerobacter azorensis H53214</name>
    <dbReference type="NCBI Taxonomy" id="1156417"/>
    <lineage>
        <taxon>Bacteria</taxon>
        <taxon>Bacillati</taxon>
        <taxon>Bacillota</taxon>
        <taxon>Tissierellia</taxon>
        <taxon>Tissierellales</taxon>
        <taxon>Thermohalobacteraceae</taxon>
        <taxon>Caloranaerobacter</taxon>
    </lineage>
</organism>
<dbReference type="InterPro" id="IPR016120">
    <property type="entry name" value="Sig_transdc_His_kin_SpoOB"/>
</dbReference>
<dbReference type="AlphaFoldDB" id="A0A096CUH5"/>
<evidence type="ECO:0000259" key="5">
    <source>
        <dbReference type="Pfam" id="PF14689"/>
    </source>
</evidence>
<reference evidence="6 7" key="1">
    <citation type="submission" date="2013-12" db="EMBL/GenBank/DDBJ databases">
        <title>Draft genome sequence of Caloranaerobacter sp. H53214.</title>
        <authorList>
            <person name="Jiang L.J."/>
            <person name="Shao Z.Z."/>
            <person name="Long M.N."/>
        </authorList>
    </citation>
    <scope>NUCLEOTIDE SEQUENCE [LARGE SCALE GENOMIC DNA]</scope>
    <source>
        <strain evidence="6 7">H53214</strain>
    </source>
</reference>
<keyword evidence="4" id="KW-1133">Transmembrane helix</keyword>
<evidence type="ECO:0000313" key="7">
    <source>
        <dbReference type="Proteomes" id="UP000029622"/>
    </source>
</evidence>
<comment type="caution">
    <text evidence="6">The sequence shown here is derived from an EMBL/GenBank/DDBJ whole genome shotgun (WGS) entry which is preliminary data.</text>
</comment>
<keyword evidence="4" id="KW-0472">Membrane</keyword>
<keyword evidence="3" id="KW-0418">Kinase</keyword>
<name>A0A096CUH5_9FIRM</name>
<feature type="domain" description="SpoOB alpha-helical" evidence="5">
    <location>
        <begin position="91"/>
        <end position="136"/>
    </location>
</feature>
<dbReference type="EMBL" id="AZTB01000036">
    <property type="protein sequence ID" value="KGG80189.1"/>
    <property type="molecule type" value="Genomic_DNA"/>
</dbReference>
<dbReference type="Pfam" id="PF14689">
    <property type="entry name" value="SPOB_a"/>
    <property type="match status" value="1"/>
</dbReference>
<feature type="transmembrane region" description="Helical" evidence="4">
    <location>
        <begin position="40"/>
        <end position="60"/>
    </location>
</feature>
<keyword evidence="1" id="KW-0597">Phosphoprotein</keyword>
<proteinExistence type="predicted"/>
<dbReference type="Gene3D" id="1.10.287.130">
    <property type="match status" value="1"/>
</dbReference>
<sequence length="255" mass="30239">MFKLNNKIGGNKGLTFSILSLLILLIYINLILTNYVFNKFIQILILISIFTFEMLSIYELNKFNVCIGKESCKNVLRIRGEFTRKLKNLSREQRHDWMNVLQVIYGYLQLSKYDMAIKKINDLSQITLSISRVYKLTITPICLLLERKIKEAYNNGIIFIFNVNNFSQVSYRNVDNLTNITKSLEYIIDKILEYNEYNYREINIEIFEYIDKLEVIIKGKFDFKIGNEFLQNIDIRDDCIIYRFDLVGITELNFT</sequence>
<dbReference type="RefSeq" id="WP_052045252.1">
    <property type="nucleotide sequence ID" value="NZ_AZTB01000036.1"/>
</dbReference>
<evidence type="ECO:0000256" key="1">
    <source>
        <dbReference type="ARBA" id="ARBA00022553"/>
    </source>
</evidence>
<evidence type="ECO:0000256" key="2">
    <source>
        <dbReference type="ARBA" id="ARBA00022679"/>
    </source>
</evidence>
<dbReference type="STRING" id="1156417.Y919_07745"/>
<keyword evidence="4" id="KW-0812">Transmembrane</keyword>
<dbReference type="Proteomes" id="UP000029622">
    <property type="component" value="Unassembled WGS sequence"/>
</dbReference>